<dbReference type="GO" id="GO:0042381">
    <property type="term" value="P:hemolymph coagulation"/>
    <property type="evidence" value="ECO:0007669"/>
    <property type="project" value="UniProtKB-KW"/>
</dbReference>
<evidence type="ECO:0000256" key="7">
    <source>
        <dbReference type="ARBA" id="ARBA00023157"/>
    </source>
</evidence>
<keyword evidence="5" id="KW-0353">Hemolymph clotting</keyword>
<dbReference type="GO" id="GO:0004252">
    <property type="term" value="F:serine-type endopeptidase activity"/>
    <property type="evidence" value="ECO:0007669"/>
    <property type="project" value="InterPro"/>
</dbReference>
<dbReference type="SUPFAM" id="SSF50494">
    <property type="entry name" value="Trypsin-like serine proteases"/>
    <property type="match status" value="1"/>
</dbReference>
<dbReference type="GO" id="GO:0006508">
    <property type="term" value="P:proteolysis"/>
    <property type="evidence" value="ECO:0007669"/>
    <property type="project" value="UniProtKB-KW"/>
</dbReference>
<dbReference type="InterPro" id="IPR001254">
    <property type="entry name" value="Trypsin_dom"/>
</dbReference>
<dbReference type="PROSITE" id="PS00135">
    <property type="entry name" value="TRYPSIN_SER"/>
    <property type="match status" value="1"/>
</dbReference>
<name>A0A8J6L693_TENMO</name>
<dbReference type="InterPro" id="IPR043504">
    <property type="entry name" value="Peptidase_S1_PA_chymotrypsin"/>
</dbReference>
<dbReference type="PANTHER" id="PTHR24252">
    <property type="entry name" value="ACROSIN-RELATED"/>
    <property type="match status" value="1"/>
</dbReference>
<keyword evidence="4 10" id="KW-0378">Hydrolase</keyword>
<evidence type="ECO:0000256" key="9">
    <source>
        <dbReference type="ARBA" id="ARBA00066707"/>
    </source>
</evidence>
<gene>
    <name evidence="12" type="ORF">GEV33_013760</name>
</gene>
<dbReference type="PRINTS" id="PR00722">
    <property type="entry name" value="CHYMOTRYPSIN"/>
</dbReference>
<evidence type="ECO:0000313" key="12">
    <source>
        <dbReference type="EMBL" id="KAH0809030.1"/>
    </source>
</evidence>
<accession>A0A8J6L693</accession>
<comment type="catalytic activity">
    <reaction evidence="8">
        <text>Selective cleavage of 103-Arg-|-Ser-104 and 124-Ile-|-Ile-125 bonds in Limulus clotting factor B to form activated factor B. Cleavage of -Pro-Arg-|-Xaa- bonds in synthetic substrates.</text>
        <dbReference type="EC" id="3.4.21.84"/>
    </reaction>
</comment>
<evidence type="ECO:0000256" key="8">
    <source>
        <dbReference type="ARBA" id="ARBA00052079"/>
    </source>
</evidence>
<dbReference type="PANTHER" id="PTHR24252:SF7">
    <property type="entry name" value="HYALIN"/>
    <property type="match status" value="1"/>
</dbReference>
<dbReference type="InterPro" id="IPR001314">
    <property type="entry name" value="Peptidase_S1A"/>
</dbReference>
<keyword evidence="2 10" id="KW-0645">Protease</keyword>
<dbReference type="EMBL" id="JABDTM020028387">
    <property type="protein sequence ID" value="KAH0809030.1"/>
    <property type="molecule type" value="Genomic_DNA"/>
</dbReference>
<reference evidence="12" key="1">
    <citation type="journal article" date="2020" name="J Insects Food Feed">
        <title>The yellow mealworm (Tenebrio molitor) genome: a resource for the emerging insects as food and feed industry.</title>
        <authorList>
            <person name="Eriksson T."/>
            <person name="Andere A."/>
            <person name="Kelstrup H."/>
            <person name="Emery V."/>
            <person name="Picard C."/>
        </authorList>
    </citation>
    <scope>NUCLEOTIDE SEQUENCE</scope>
    <source>
        <strain evidence="12">Stoneville</strain>
        <tissue evidence="12">Whole head</tissue>
    </source>
</reference>
<dbReference type="PROSITE" id="PS50240">
    <property type="entry name" value="TRYPSIN_DOM"/>
    <property type="match status" value="1"/>
</dbReference>
<keyword evidence="3" id="KW-0732">Signal</keyword>
<keyword evidence="7" id="KW-1015">Disulfide bond</keyword>
<organism evidence="12 13">
    <name type="scientific">Tenebrio molitor</name>
    <name type="common">Yellow mealworm beetle</name>
    <dbReference type="NCBI Taxonomy" id="7067"/>
    <lineage>
        <taxon>Eukaryota</taxon>
        <taxon>Metazoa</taxon>
        <taxon>Ecdysozoa</taxon>
        <taxon>Arthropoda</taxon>
        <taxon>Hexapoda</taxon>
        <taxon>Insecta</taxon>
        <taxon>Pterygota</taxon>
        <taxon>Neoptera</taxon>
        <taxon>Endopterygota</taxon>
        <taxon>Coleoptera</taxon>
        <taxon>Polyphaga</taxon>
        <taxon>Cucujiformia</taxon>
        <taxon>Tenebrionidae</taxon>
        <taxon>Tenebrio</taxon>
    </lineage>
</organism>
<keyword evidence="6 10" id="KW-0720">Serine protease</keyword>
<reference evidence="12" key="2">
    <citation type="submission" date="2021-08" db="EMBL/GenBank/DDBJ databases">
        <authorList>
            <person name="Eriksson T."/>
        </authorList>
    </citation>
    <scope>NUCLEOTIDE SEQUENCE</scope>
    <source>
        <strain evidence="12">Stoneville</strain>
        <tissue evidence="12">Whole head</tissue>
    </source>
</reference>
<evidence type="ECO:0000256" key="5">
    <source>
        <dbReference type="ARBA" id="ARBA00022820"/>
    </source>
</evidence>
<dbReference type="Gene3D" id="2.40.10.10">
    <property type="entry name" value="Trypsin-like serine proteases"/>
    <property type="match status" value="1"/>
</dbReference>
<dbReference type="InterPro" id="IPR033116">
    <property type="entry name" value="TRYPSIN_SER"/>
</dbReference>
<dbReference type="InterPro" id="IPR009003">
    <property type="entry name" value="Peptidase_S1_PA"/>
</dbReference>
<dbReference type="FunFam" id="2.40.10.10:FF:000120">
    <property type="entry name" value="Putative serine protease"/>
    <property type="match status" value="1"/>
</dbReference>
<dbReference type="AlphaFoldDB" id="A0A8J6L693"/>
<evidence type="ECO:0000256" key="10">
    <source>
        <dbReference type="RuleBase" id="RU363034"/>
    </source>
</evidence>
<evidence type="ECO:0000256" key="4">
    <source>
        <dbReference type="ARBA" id="ARBA00022801"/>
    </source>
</evidence>
<sequence>MMMADDVYNITWIRQLQQVSALRDSFLFACCNCCKPFRCRMAPEIRPCPSANPTWASECNRLPYNPEPNVDHLWNGSIWVIVTGCSSKLLSDAGHVSAMGFLLVLLLVCGSMSAPQDCGRSFRRSRQPRVGALGRIIHGKQSVRGAWPWQVSLQLLHPQFGFLGHWCGGVLISSEWLLTAAHCINNDLFNLPLAALWTAVLGDWDRDVEEKTEQRIPVEEIILHERFHNFQHDIALMKLSRPVKLARDSRVRAVCLPPSRLTHNQTDLCIATGWGRDVEDGMLAGKLLEARVPLHDNAICRKKYGHAVSIRSGHMCAGHLDGSSGTCVGDSGGPLQCATPDGRWMLAGITSFGSGCAKPGFPDVYTRLSYYLPWIKSKTRL</sequence>
<keyword evidence="13" id="KW-1185">Reference proteome</keyword>
<evidence type="ECO:0000313" key="13">
    <source>
        <dbReference type="Proteomes" id="UP000719412"/>
    </source>
</evidence>
<feature type="domain" description="Peptidase S1" evidence="11">
    <location>
        <begin position="136"/>
        <end position="380"/>
    </location>
</feature>
<dbReference type="InterPro" id="IPR018114">
    <property type="entry name" value="TRYPSIN_HIS"/>
</dbReference>
<dbReference type="PROSITE" id="PS00134">
    <property type="entry name" value="TRYPSIN_HIS"/>
    <property type="match status" value="1"/>
</dbReference>
<dbReference type="CDD" id="cd00190">
    <property type="entry name" value="Tryp_SPc"/>
    <property type="match status" value="1"/>
</dbReference>
<proteinExistence type="predicted"/>
<evidence type="ECO:0000259" key="11">
    <source>
        <dbReference type="PROSITE" id="PS50240"/>
    </source>
</evidence>
<comment type="caution">
    <text evidence="12">The sequence shown here is derived from an EMBL/GenBank/DDBJ whole genome shotgun (WGS) entry which is preliminary data.</text>
</comment>
<dbReference type="EC" id="3.4.21.84" evidence="9"/>
<protein>
    <recommendedName>
        <fullName evidence="9">limulus clotting factor C</fullName>
        <ecNumber evidence="9">3.4.21.84</ecNumber>
    </recommendedName>
</protein>
<evidence type="ECO:0000256" key="2">
    <source>
        <dbReference type="ARBA" id="ARBA00022670"/>
    </source>
</evidence>
<dbReference type="Proteomes" id="UP000719412">
    <property type="component" value="Unassembled WGS sequence"/>
</dbReference>
<dbReference type="SMART" id="SM00020">
    <property type="entry name" value="Tryp_SPc"/>
    <property type="match status" value="1"/>
</dbReference>
<keyword evidence="1" id="KW-0768">Sushi</keyword>
<evidence type="ECO:0000256" key="1">
    <source>
        <dbReference type="ARBA" id="ARBA00022659"/>
    </source>
</evidence>
<dbReference type="Pfam" id="PF00089">
    <property type="entry name" value="Trypsin"/>
    <property type="match status" value="1"/>
</dbReference>
<evidence type="ECO:0000256" key="6">
    <source>
        <dbReference type="ARBA" id="ARBA00022825"/>
    </source>
</evidence>
<evidence type="ECO:0000256" key="3">
    <source>
        <dbReference type="ARBA" id="ARBA00022729"/>
    </source>
</evidence>